<dbReference type="AlphaFoldDB" id="A0A7C9KYH0"/>
<comment type="caution">
    <text evidence="1">The sequence shown here is derived from an EMBL/GenBank/DDBJ whole genome shotgun (WGS) entry which is preliminary data.</text>
</comment>
<gene>
    <name evidence="1" type="ORF">F3168_13805</name>
</gene>
<name>A0A7C9KYH0_9SPHN</name>
<dbReference type="EMBL" id="WIOL01000006">
    <property type="protein sequence ID" value="MQT18326.1"/>
    <property type="molecule type" value="Genomic_DNA"/>
</dbReference>
<proteinExistence type="predicted"/>
<dbReference type="RefSeq" id="WP_152578801.1">
    <property type="nucleotide sequence ID" value="NZ_JAATJI010000001.1"/>
</dbReference>
<keyword evidence="2" id="KW-1185">Reference proteome</keyword>
<protein>
    <recommendedName>
        <fullName evidence="3">Nucleoside 2-deoxyribosyltransferase</fullName>
    </recommendedName>
</protein>
<organism evidence="1 2">
    <name type="scientific">Sandarakinorhabdus fusca</name>
    <dbReference type="NCBI Taxonomy" id="1439888"/>
    <lineage>
        <taxon>Bacteria</taxon>
        <taxon>Pseudomonadati</taxon>
        <taxon>Pseudomonadota</taxon>
        <taxon>Alphaproteobacteria</taxon>
        <taxon>Sphingomonadales</taxon>
        <taxon>Sphingosinicellaceae</taxon>
        <taxon>Sandarakinorhabdus</taxon>
    </lineage>
</organism>
<sequence>MLLDRKRSLDIGDWELNRAHWAVKDVDMIEFLEAQGLVAAGEAHEDDVELHELPAPVPIRILPTAFRIPDEQPDPLLVSVMMPFRPEFDGTLAAIRAASQEIGFTCRNASEVWDHDEIIQDIFSLIYRSKVVVCDFTTQNPNVFYEAGIAHTLGRHVIPITQNIDGLPFDLRHRRALAYSADAEGLAKLHADIRPRLQRLMDLG</sequence>
<evidence type="ECO:0000313" key="2">
    <source>
        <dbReference type="Proteomes" id="UP000481327"/>
    </source>
</evidence>
<evidence type="ECO:0008006" key="3">
    <source>
        <dbReference type="Google" id="ProtNLM"/>
    </source>
</evidence>
<evidence type="ECO:0000313" key="1">
    <source>
        <dbReference type="EMBL" id="MQT18326.1"/>
    </source>
</evidence>
<dbReference type="Proteomes" id="UP000481327">
    <property type="component" value="Unassembled WGS sequence"/>
</dbReference>
<dbReference type="OrthoDB" id="5379851at2"/>
<accession>A0A7C9KYH0</accession>
<reference evidence="1 2" key="1">
    <citation type="submission" date="2019-09" db="EMBL/GenBank/DDBJ databases">
        <title>Polymorphobacter sp. isolated from a lake in China.</title>
        <authorList>
            <person name="Liu Z."/>
        </authorList>
    </citation>
    <scope>NUCLEOTIDE SEQUENCE [LARGE SCALE GENOMIC DNA]</scope>
    <source>
        <strain evidence="1 2">D40P</strain>
    </source>
</reference>